<dbReference type="PATRIC" id="fig|1029756.8.peg.1019"/>
<organism evidence="1 2">
    <name type="scientific">Hyphomicrobium nitrativorans NL23</name>
    <dbReference type="NCBI Taxonomy" id="1029756"/>
    <lineage>
        <taxon>Bacteria</taxon>
        <taxon>Pseudomonadati</taxon>
        <taxon>Pseudomonadota</taxon>
        <taxon>Alphaproteobacteria</taxon>
        <taxon>Hyphomicrobiales</taxon>
        <taxon>Hyphomicrobiaceae</taxon>
        <taxon>Hyphomicrobium</taxon>
    </lineage>
</organism>
<dbReference type="AlphaFoldDB" id="V5SHJ9"/>
<reference evidence="1 2" key="1">
    <citation type="journal article" date="2014" name="Genome Announc.">
        <title>Complete Genome Sequence of Hyphomicrobium nitrativorans Strain NL23, a Denitrifying Bacterium Isolated from Biofilm of a Methanol-Fed Denitrification System Treating Seawater at the Montreal Biodome.</title>
        <authorList>
            <person name="Martineau C."/>
            <person name="Villeneuve C."/>
            <person name="Mauffrey F."/>
            <person name="Villemur R."/>
        </authorList>
    </citation>
    <scope>NUCLEOTIDE SEQUENCE [LARGE SCALE GENOMIC DNA]</scope>
    <source>
        <strain evidence="1">NL23</strain>
    </source>
</reference>
<dbReference type="GO" id="GO:0003824">
    <property type="term" value="F:catalytic activity"/>
    <property type="evidence" value="ECO:0007669"/>
    <property type="project" value="InterPro"/>
</dbReference>
<accession>V5SHJ9</accession>
<gene>
    <name evidence="1" type="ORF">W911_04850</name>
</gene>
<proteinExistence type="predicted"/>
<evidence type="ECO:0000313" key="1">
    <source>
        <dbReference type="EMBL" id="AHB49977.1"/>
    </source>
</evidence>
<dbReference type="InterPro" id="IPR001345">
    <property type="entry name" value="PG/BPGM_mutase_AS"/>
</dbReference>
<dbReference type="KEGG" id="hni:W911_04850"/>
<evidence type="ECO:0000313" key="2">
    <source>
        <dbReference type="Proteomes" id="UP000018542"/>
    </source>
</evidence>
<keyword evidence="2" id="KW-1185">Reference proteome</keyword>
<protein>
    <submittedName>
        <fullName evidence="1">Uncharacterized protein</fullName>
    </submittedName>
</protein>
<sequence length="72" mass="8011">MKRDFQIFQGTNDNWIVLSQIGVPLLASRRQGVAEAFGKALAHRASVSLIVHRHGEQSANYSGRDLTYASRL</sequence>
<dbReference type="HOGENOM" id="CLU_2716942_0_0_5"/>
<dbReference type="Proteomes" id="UP000018542">
    <property type="component" value="Chromosome"/>
</dbReference>
<name>V5SHJ9_9HYPH</name>
<dbReference type="EMBL" id="CP006912">
    <property type="protein sequence ID" value="AHB49977.1"/>
    <property type="molecule type" value="Genomic_DNA"/>
</dbReference>
<dbReference type="PROSITE" id="PS00175">
    <property type="entry name" value="PG_MUTASE"/>
    <property type="match status" value="1"/>
</dbReference>
<dbReference type="STRING" id="1029756.W911_04850"/>